<dbReference type="GO" id="GO:0004177">
    <property type="term" value="F:aminopeptidase activity"/>
    <property type="evidence" value="ECO:0007669"/>
    <property type="project" value="UniProtKB-KW"/>
</dbReference>
<dbReference type="AlphaFoldDB" id="A0A7G9WLB4"/>
<keyword evidence="1" id="KW-0812">Transmembrane</keyword>
<protein>
    <submittedName>
        <fullName evidence="4">Aminopeptidase P family protein</fullName>
    </submittedName>
</protein>
<dbReference type="Gene3D" id="3.40.350.10">
    <property type="entry name" value="Creatinase/prolidase N-terminal domain"/>
    <property type="match status" value="1"/>
</dbReference>
<accession>A0A7G9WLB4</accession>
<gene>
    <name evidence="4" type="ORF">H6X83_08690</name>
</gene>
<dbReference type="KEGG" id="caml:H6X83_08690"/>
<keyword evidence="1" id="KW-1133">Transmembrane helix</keyword>
<dbReference type="InterPro" id="IPR029149">
    <property type="entry name" value="Creatin/AminoP/Spt16_N"/>
</dbReference>
<sequence>MHQNRLKAVTENMKRQGLPQILVSSTASVYYLTGLWIEPMERLLVLYIRDNGECALFGNALFGLTPGGDVPLYVHTDADDPLHDLVKVVHPGVLGIDKSWASSHLLSLMHQRPDITPKVGSAPVDEARMKKDSQEIEALRSASQINDEVMEASLAAIHDGASEKELAAYVEHQFALHGADRATEGMIVSFGANGADPHHCPDNTLAKSGDSMVFDIYIPINRYWCDMTRTVFFKEADDESRRIYETVRKANLAAEAMIHPGVKMCEIDSTARSIIEDAGYGPYFTHRLGHGLGIDCHEPPDNSAVNQTVAVSGMVFSVEPGIYLPEKIGVRIEDLVLVTEDGCEVLNHYKKDLQIIR</sequence>
<dbReference type="PANTHER" id="PTHR46112:SF3">
    <property type="entry name" value="AMINOPEPTIDASE YPDF"/>
    <property type="match status" value="1"/>
</dbReference>
<reference evidence="4 5" key="1">
    <citation type="submission" date="2020-08" db="EMBL/GenBank/DDBJ databases">
        <authorList>
            <person name="Ren C."/>
            <person name="Gu Y."/>
            <person name="Xu Y."/>
        </authorList>
    </citation>
    <scope>NUCLEOTIDE SEQUENCE [LARGE SCALE GENOMIC DNA]</scope>
    <source>
        <strain evidence="4 5">LBM18003</strain>
    </source>
</reference>
<dbReference type="Pfam" id="PF00557">
    <property type="entry name" value="Peptidase_M24"/>
    <property type="match status" value="1"/>
</dbReference>
<dbReference type="SUPFAM" id="SSF53092">
    <property type="entry name" value="Creatinase/prolidase N-terminal domain"/>
    <property type="match status" value="1"/>
</dbReference>
<evidence type="ECO:0000259" key="2">
    <source>
        <dbReference type="Pfam" id="PF00557"/>
    </source>
</evidence>
<keyword evidence="1" id="KW-0472">Membrane</keyword>
<dbReference type="EMBL" id="CP060696">
    <property type="protein sequence ID" value="QNO19476.1"/>
    <property type="molecule type" value="Genomic_DNA"/>
</dbReference>
<evidence type="ECO:0000313" key="4">
    <source>
        <dbReference type="EMBL" id="QNO19476.1"/>
    </source>
</evidence>
<feature type="transmembrane region" description="Helical" evidence="1">
    <location>
        <begin position="21"/>
        <end position="37"/>
    </location>
</feature>
<dbReference type="Gene3D" id="3.90.230.10">
    <property type="entry name" value="Creatinase/methionine aminopeptidase superfamily"/>
    <property type="match status" value="1"/>
</dbReference>
<dbReference type="InterPro" id="IPR000994">
    <property type="entry name" value="Pept_M24"/>
</dbReference>
<organism evidence="4 5">
    <name type="scientific">Caproicibacterium amylolyticum</name>
    <dbReference type="NCBI Taxonomy" id="2766537"/>
    <lineage>
        <taxon>Bacteria</taxon>
        <taxon>Bacillati</taxon>
        <taxon>Bacillota</taxon>
        <taxon>Clostridia</taxon>
        <taxon>Eubacteriales</taxon>
        <taxon>Oscillospiraceae</taxon>
        <taxon>Caproicibacterium</taxon>
    </lineage>
</organism>
<keyword evidence="5" id="KW-1185">Reference proteome</keyword>
<evidence type="ECO:0000313" key="5">
    <source>
        <dbReference type="Proteomes" id="UP000516046"/>
    </source>
</evidence>
<proteinExistence type="predicted"/>
<keyword evidence="4" id="KW-0378">Hydrolase</keyword>
<dbReference type="Proteomes" id="UP000516046">
    <property type="component" value="Chromosome"/>
</dbReference>
<dbReference type="InterPro" id="IPR000587">
    <property type="entry name" value="Creatinase_N"/>
</dbReference>
<keyword evidence="4" id="KW-0031">Aminopeptidase</keyword>
<evidence type="ECO:0000259" key="3">
    <source>
        <dbReference type="Pfam" id="PF01321"/>
    </source>
</evidence>
<dbReference type="SUPFAM" id="SSF55920">
    <property type="entry name" value="Creatinase/aminopeptidase"/>
    <property type="match status" value="1"/>
</dbReference>
<evidence type="ECO:0000256" key="1">
    <source>
        <dbReference type="SAM" id="Phobius"/>
    </source>
</evidence>
<dbReference type="InterPro" id="IPR050659">
    <property type="entry name" value="Peptidase_M24B"/>
</dbReference>
<keyword evidence="4" id="KW-0645">Protease</keyword>
<name>A0A7G9WLB4_9FIRM</name>
<dbReference type="Pfam" id="PF01321">
    <property type="entry name" value="Creatinase_N"/>
    <property type="match status" value="1"/>
</dbReference>
<feature type="domain" description="Creatinase N-terminal" evidence="3">
    <location>
        <begin position="5"/>
        <end position="129"/>
    </location>
</feature>
<dbReference type="PANTHER" id="PTHR46112">
    <property type="entry name" value="AMINOPEPTIDASE"/>
    <property type="match status" value="1"/>
</dbReference>
<feature type="domain" description="Peptidase M24" evidence="2">
    <location>
        <begin position="137"/>
        <end position="340"/>
    </location>
</feature>
<dbReference type="InterPro" id="IPR036005">
    <property type="entry name" value="Creatinase/aminopeptidase-like"/>
</dbReference>